<keyword evidence="3" id="KW-1185">Reference proteome</keyword>
<evidence type="ECO:0000313" key="3">
    <source>
        <dbReference type="Proteomes" id="UP000266723"/>
    </source>
</evidence>
<accession>A0ABQ7D3F6</accession>
<keyword evidence="1" id="KW-0472">Membrane</keyword>
<gene>
    <name evidence="2" type="ORF">DY000_02016034</name>
</gene>
<name>A0ABQ7D3F6_BRACR</name>
<evidence type="ECO:0000256" key="1">
    <source>
        <dbReference type="SAM" id="Phobius"/>
    </source>
</evidence>
<protein>
    <submittedName>
        <fullName evidence="2">Uncharacterized protein</fullName>
    </submittedName>
</protein>
<keyword evidence="1" id="KW-1133">Transmembrane helix</keyword>
<dbReference type="EMBL" id="QGKV02000759">
    <property type="protein sequence ID" value="KAF3566752.1"/>
    <property type="molecule type" value="Genomic_DNA"/>
</dbReference>
<reference evidence="2 3" key="1">
    <citation type="journal article" date="2020" name="BMC Genomics">
        <title>Intraspecific diversification of the crop wild relative Brassica cretica Lam. using demographic model selection.</title>
        <authorList>
            <person name="Kioukis A."/>
            <person name="Michalopoulou V.A."/>
            <person name="Briers L."/>
            <person name="Pirintsos S."/>
            <person name="Studholme D.J."/>
            <person name="Pavlidis P."/>
            <person name="Sarris P.F."/>
        </authorList>
    </citation>
    <scope>NUCLEOTIDE SEQUENCE [LARGE SCALE GENOMIC DNA]</scope>
    <source>
        <strain evidence="3">cv. PFS-1207/04</strain>
    </source>
</reference>
<comment type="caution">
    <text evidence="2">The sequence shown here is derived from an EMBL/GenBank/DDBJ whole genome shotgun (WGS) entry which is preliminary data.</text>
</comment>
<dbReference type="Proteomes" id="UP000266723">
    <property type="component" value="Unassembled WGS sequence"/>
</dbReference>
<feature type="transmembrane region" description="Helical" evidence="1">
    <location>
        <begin position="16"/>
        <end position="35"/>
    </location>
</feature>
<keyword evidence="1" id="KW-0812">Transmembrane</keyword>
<sequence length="82" mass="9696">MWTLYGASKAIKVRTVLLPVFSIVSFLSLRSWLMFLNADFEYVYVEIQRPLPYPYPALEYLMEKVQAVKSFSDRWNDFPVPI</sequence>
<proteinExistence type="predicted"/>
<evidence type="ECO:0000313" key="2">
    <source>
        <dbReference type="EMBL" id="KAF3566752.1"/>
    </source>
</evidence>
<organism evidence="2 3">
    <name type="scientific">Brassica cretica</name>
    <name type="common">Mustard</name>
    <dbReference type="NCBI Taxonomy" id="69181"/>
    <lineage>
        <taxon>Eukaryota</taxon>
        <taxon>Viridiplantae</taxon>
        <taxon>Streptophyta</taxon>
        <taxon>Embryophyta</taxon>
        <taxon>Tracheophyta</taxon>
        <taxon>Spermatophyta</taxon>
        <taxon>Magnoliopsida</taxon>
        <taxon>eudicotyledons</taxon>
        <taxon>Gunneridae</taxon>
        <taxon>Pentapetalae</taxon>
        <taxon>rosids</taxon>
        <taxon>malvids</taxon>
        <taxon>Brassicales</taxon>
        <taxon>Brassicaceae</taxon>
        <taxon>Brassiceae</taxon>
        <taxon>Brassica</taxon>
    </lineage>
</organism>